<dbReference type="EMBL" id="MK250085">
    <property type="protein sequence ID" value="QDY51656.1"/>
    <property type="molecule type" value="Genomic_DNA"/>
</dbReference>
<sequence length="488" mass="59399">MNINQEYQKRIDIILSKQEYRKNKYKLLNDKEESKIKNYESKIKEYTTKNNNIENKNKLYEKYYDDNLKNIKKINISFKAEILESTYVNELFQKEIEFNITKVELENEINSLNNKLLEINTKKEKDFRERNVDIISNLDFYKNKIIEVKYNLSEAEIKLKLELKKHSISLGDKFKLRNTNLKNLEKNQELLIIQRKENKKLNQKINDKEIELRKLNSEYDFVNRNNLKYLNKFIDDTRKKIKNELNMTIKKQYFNEIKTKNENYNEILKNQNEERNNKITEINKIKKKIIFKYVPKFKLIKKEKHQNLILENFKKEIGDYKYKLTELEIENQNLDIIFQQNKRDFNNEMNNITYDINLSTFELNKKLQILENNFNNVKNNIKSNHYLHLKIKKNKIKDFLSNNIYNCFDKKKLKTDNLYYLKNIKTNNNLLLELEQKIKNNNIILNSTILKHQEEKLKRNEEENLKSIDELLEIEDLKQKINMNNINE</sequence>
<evidence type="ECO:0000256" key="1">
    <source>
        <dbReference type="SAM" id="Coils"/>
    </source>
</evidence>
<evidence type="ECO:0000313" key="2">
    <source>
        <dbReference type="EMBL" id="QDY51656.1"/>
    </source>
</evidence>
<feature type="coiled-coil region" evidence="1">
    <location>
        <begin position="95"/>
        <end position="122"/>
    </location>
</feature>
<feature type="coiled-coil region" evidence="1">
    <location>
        <begin position="254"/>
        <end position="330"/>
    </location>
</feature>
<proteinExistence type="predicted"/>
<gene>
    <name evidence="2" type="ORF">1_41</name>
</gene>
<reference evidence="2" key="1">
    <citation type="submission" date="2018-11" db="EMBL/GenBank/DDBJ databases">
        <title>A distinct lineage of giant viruses engineers rhodopsin photosystems in predatory marine eukaryotes.</title>
        <authorList>
            <person name="Needham D.M."/>
            <person name="Yoshizawa S."/>
            <person name="Hosaka T."/>
            <person name="Poirier C."/>
            <person name="Choi C.-J."/>
            <person name="Hehenberger E."/>
            <person name="Irwin N.A.T."/>
            <person name="Wilken S."/>
            <person name="Yung C.-M."/>
            <person name="Bachy C."/>
            <person name="Kurihara R."/>
            <person name="Nakajima Y."/>
            <person name="Kojima K."/>
            <person name="Kimura-Someya T."/>
            <person name="Leonard G."/>
            <person name="Malmstrom R.R."/>
            <person name="Mende D."/>
            <person name="Olson D.K."/>
            <person name="Sudo Y."/>
            <person name="Sudek S."/>
            <person name="Richards T.A."/>
            <person name="DeLong E.F."/>
            <person name="Keeling P.J."/>
            <person name="Santoro A.E."/>
            <person name="Shirouzu M."/>
            <person name="Iwasaki W."/>
            <person name="Worden A.Z."/>
        </authorList>
    </citation>
    <scope>NUCLEOTIDE SEQUENCE</scope>
</reference>
<protein>
    <submittedName>
        <fullName evidence="2">Uncharacterized protein</fullName>
    </submittedName>
</protein>
<name>A0A5B8ID85_9VIRU</name>
<accession>A0A5B8ID85</accession>
<organism evidence="2">
    <name type="scientific">Mimiviridae sp. ChoanoV1</name>
    <dbReference type="NCBI Taxonomy" id="2596887"/>
    <lineage>
        <taxon>Viruses</taxon>
        <taxon>Varidnaviria</taxon>
        <taxon>Bamfordvirae</taxon>
        <taxon>Nucleocytoviricota</taxon>
        <taxon>Megaviricetes</taxon>
        <taxon>Imitervirales</taxon>
        <taxon>Schizomimiviridae</taxon>
    </lineage>
</organism>
<keyword evidence="1" id="KW-0175">Coiled coil</keyword>
<feature type="coiled-coil region" evidence="1">
    <location>
        <begin position="184"/>
        <end position="225"/>
    </location>
</feature>
<feature type="coiled-coil region" evidence="1">
    <location>
        <begin position="22"/>
        <end position="63"/>
    </location>
</feature>